<organism evidence="1">
    <name type="scientific">marine sediment metagenome</name>
    <dbReference type="NCBI Taxonomy" id="412755"/>
    <lineage>
        <taxon>unclassified sequences</taxon>
        <taxon>metagenomes</taxon>
        <taxon>ecological metagenomes</taxon>
    </lineage>
</organism>
<gene>
    <name evidence="1" type="ORF">S01H4_34777</name>
</gene>
<accession>X1B106</accession>
<dbReference type="EMBL" id="BART01018418">
    <property type="protein sequence ID" value="GAG75012.1"/>
    <property type="molecule type" value="Genomic_DNA"/>
</dbReference>
<dbReference type="GO" id="GO:0006508">
    <property type="term" value="P:proteolysis"/>
    <property type="evidence" value="ECO:0007669"/>
    <property type="project" value="InterPro"/>
</dbReference>
<reference evidence="1" key="1">
    <citation type="journal article" date="2014" name="Front. Microbiol.">
        <title>High frequency of phylogenetically diverse reductive dehalogenase-homologous genes in deep subseafloor sedimentary metagenomes.</title>
        <authorList>
            <person name="Kawai M."/>
            <person name="Futagami T."/>
            <person name="Toyoda A."/>
            <person name="Takaki Y."/>
            <person name="Nishi S."/>
            <person name="Hori S."/>
            <person name="Arai W."/>
            <person name="Tsubouchi T."/>
            <person name="Morono Y."/>
            <person name="Uchiyama I."/>
            <person name="Ito T."/>
            <person name="Fujiyama A."/>
            <person name="Inagaki F."/>
            <person name="Takami H."/>
        </authorList>
    </citation>
    <scope>NUCLEOTIDE SEQUENCE</scope>
    <source>
        <strain evidence="1">Expedition CK06-06</strain>
    </source>
</reference>
<proteinExistence type="predicted"/>
<protein>
    <recommendedName>
        <fullName evidence="2">Caspase family p20 domain-containing protein</fullName>
    </recommendedName>
</protein>
<dbReference type="InterPro" id="IPR001096">
    <property type="entry name" value="Peptidase_C13"/>
</dbReference>
<dbReference type="AlphaFoldDB" id="X1B106"/>
<dbReference type="Gene3D" id="3.40.50.1460">
    <property type="match status" value="1"/>
</dbReference>
<dbReference type="GO" id="GO:0008233">
    <property type="term" value="F:peptidase activity"/>
    <property type="evidence" value="ECO:0007669"/>
    <property type="project" value="InterPro"/>
</dbReference>
<name>X1B106_9ZZZZ</name>
<evidence type="ECO:0008006" key="2">
    <source>
        <dbReference type="Google" id="ProtNLM"/>
    </source>
</evidence>
<comment type="caution">
    <text evidence="1">The sequence shown here is derived from an EMBL/GenBank/DDBJ whole genome shotgun (WGS) entry which is preliminary data.</text>
</comment>
<dbReference type="Pfam" id="PF01650">
    <property type="entry name" value="Peptidase_C13"/>
    <property type="match status" value="1"/>
</dbReference>
<feature type="non-terminal residue" evidence="1">
    <location>
        <position position="1"/>
    </location>
</feature>
<evidence type="ECO:0000313" key="1">
    <source>
        <dbReference type="EMBL" id="GAG75012.1"/>
    </source>
</evidence>
<sequence length="163" mass="17932">LYDGFLLDMELSNILSEFESQDILIVIDACYSGSFLDVAESISGGIIITASTADEVTYDIGFFGNTIFAEYFIDRGLSQGLADENGDGAVSIEEAFNYAYENCADPPGTLTATHPQLNHAYEYTESIELYVDKKTNEYGEVPWFSLITAGAVFSGVVYKKKDY</sequence>